<gene>
    <name evidence="3" type="ORF">IMW75_17710</name>
</gene>
<evidence type="ECO:0000313" key="3">
    <source>
        <dbReference type="EMBL" id="MBN3967106.1"/>
    </source>
</evidence>
<reference evidence="3 4" key="1">
    <citation type="journal article" date="2021" name="Int. J. Syst. Evol. Microbiol.">
        <title>Pseudomonas piscium sp. nov., Pseudomonas pisciculturae sp. nov., Pseudomonas mucoides sp. nov. and Pseudomonas neuropathica sp. nov. isolated from rainbow trout.</title>
        <authorList>
            <person name="Duman M."/>
            <person name="Mulet M."/>
            <person name="Altun S."/>
            <person name="Saticioglu I.B."/>
            <person name="Gomila M."/>
            <person name="Lalucat J."/>
            <person name="Garcia-Valdes E."/>
        </authorList>
    </citation>
    <scope>NUCLEOTIDE SEQUENCE [LARGE SCALE GENOMIC DNA]</scope>
    <source>
        <strain evidence="3 4">LMG 28632</strain>
    </source>
</reference>
<dbReference type="Gene3D" id="1.20.120.450">
    <property type="entry name" value="dinb family like domain"/>
    <property type="match status" value="1"/>
</dbReference>
<organism evidence="3 4">
    <name type="scientific">Pseudomonas gregormendelii</name>
    <dbReference type="NCBI Taxonomy" id="1628277"/>
    <lineage>
        <taxon>Bacteria</taxon>
        <taxon>Pseudomonadati</taxon>
        <taxon>Pseudomonadota</taxon>
        <taxon>Gammaproteobacteria</taxon>
        <taxon>Pseudomonadales</taxon>
        <taxon>Pseudomonadaceae</taxon>
        <taxon>Pseudomonas</taxon>
    </lineage>
</organism>
<accession>A0ABS3AJV1</accession>
<dbReference type="InterPro" id="IPR007837">
    <property type="entry name" value="DinB"/>
</dbReference>
<dbReference type="SUPFAM" id="SSF109854">
    <property type="entry name" value="DinB/YfiT-like putative metalloenzymes"/>
    <property type="match status" value="1"/>
</dbReference>
<evidence type="ECO:0000256" key="2">
    <source>
        <dbReference type="ARBA" id="ARBA00022723"/>
    </source>
</evidence>
<keyword evidence="4" id="KW-1185">Reference proteome</keyword>
<dbReference type="EMBL" id="JADEVO010000025">
    <property type="protein sequence ID" value="MBN3967106.1"/>
    <property type="molecule type" value="Genomic_DNA"/>
</dbReference>
<name>A0ABS3AJV1_9PSED</name>
<proteinExistence type="inferred from homology"/>
<dbReference type="Pfam" id="PF05163">
    <property type="entry name" value="DinB"/>
    <property type="match status" value="1"/>
</dbReference>
<evidence type="ECO:0000313" key="4">
    <source>
        <dbReference type="Proteomes" id="UP000772591"/>
    </source>
</evidence>
<comment type="caution">
    <text evidence="3">The sequence shown here is derived from an EMBL/GenBank/DDBJ whole genome shotgun (WGS) entry which is preliminary data.</text>
</comment>
<sequence>MINTATACMLADYKRWADLRLFDSLAALPPGEVDKQRVSVFNNMIGTLNHIYVVDCIWQAHLEGRGHGFKTSHGLLHADLPELRQAQKDIDHWYCDWSASQTDASLLKPVEFAFVSGENATMSAGAMLMHVINHASYHRGWVVQMYFEIPAMPPVTDLPVFLREHDPQLKTQKAPAAAPSCVGLFASATNVLPDRYR</sequence>
<dbReference type="RefSeq" id="WP_205893353.1">
    <property type="nucleotide sequence ID" value="NZ_JADEVO010000025.1"/>
</dbReference>
<comment type="similarity">
    <text evidence="1">Belongs to the DinB family.</text>
</comment>
<dbReference type="PANTHER" id="PTHR37302:SF3">
    <property type="entry name" value="DAMAGE-INDUCIBLE PROTEIN DINB"/>
    <property type="match status" value="1"/>
</dbReference>
<evidence type="ECO:0000256" key="1">
    <source>
        <dbReference type="ARBA" id="ARBA00008635"/>
    </source>
</evidence>
<keyword evidence="2" id="KW-0479">Metal-binding</keyword>
<dbReference type="InterPro" id="IPR034660">
    <property type="entry name" value="DinB/YfiT-like"/>
</dbReference>
<protein>
    <submittedName>
        <fullName evidence="3">DinB family protein</fullName>
    </submittedName>
</protein>
<dbReference type="PANTHER" id="PTHR37302">
    <property type="entry name" value="SLR1116 PROTEIN"/>
    <property type="match status" value="1"/>
</dbReference>
<dbReference type="Proteomes" id="UP000772591">
    <property type="component" value="Unassembled WGS sequence"/>
</dbReference>